<dbReference type="EMBL" id="KQ434893">
    <property type="protein sequence ID" value="KZC10686.1"/>
    <property type="molecule type" value="Genomic_DNA"/>
</dbReference>
<dbReference type="Proteomes" id="UP000076502">
    <property type="component" value="Unassembled WGS sequence"/>
</dbReference>
<protein>
    <submittedName>
        <fullName evidence="1">Uncharacterized protein</fullName>
    </submittedName>
</protein>
<dbReference type="AlphaFoldDB" id="A0A154PFM8"/>
<sequence>MNEHTREPIGVYFRLADNGPAERARGKERDRDREIRLRKTDETNVALLVLARALGDRPTGPRFLSSFIVPRREDFSTCGGRGPRFSRV</sequence>
<organism evidence="1 2">
    <name type="scientific">Dufourea novaeangliae</name>
    <name type="common">Sweat bee</name>
    <dbReference type="NCBI Taxonomy" id="178035"/>
    <lineage>
        <taxon>Eukaryota</taxon>
        <taxon>Metazoa</taxon>
        <taxon>Ecdysozoa</taxon>
        <taxon>Arthropoda</taxon>
        <taxon>Hexapoda</taxon>
        <taxon>Insecta</taxon>
        <taxon>Pterygota</taxon>
        <taxon>Neoptera</taxon>
        <taxon>Endopterygota</taxon>
        <taxon>Hymenoptera</taxon>
        <taxon>Apocrita</taxon>
        <taxon>Aculeata</taxon>
        <taxon>Apoidea</taxon>
        <taxon>Anthophila</taxon>
        <taxon>Halictidae</taxon>
        <taxon>Rophitinae</taxon>
        <taxon>Dufourea</taxon>
    </lineage>
</organism>
<evidence type="ECO:0000313" key="1">
    <source>
        <dbReference type="EMBL" id="KZC10686.1"/>
    </source>
</evidence>
<keyword evidence="2" id="KW-1185">Reference proteome</keyword>
<gene>
    <name evidence="1" type="ORF">WN55_00438</name>
</gene>
<name>A0A154PFM8_DUFNO</name>
<reference evidence="1 2" key="1">
    <citation type="submission" date="2015-07" db="EMBL/GenBank/DDBJ databases">
        <title>The genome of Dufourea novaeangliae.</title>
        <authorList>
            <person name="Pan H."/>
            <person name="Kapheim K."/>
        </authorList>
    </citation>
    <scope>NUCLEOTIDE SEQUENCE [LARGE SCALE GENOMIC DNA]</scope>
    <source>
        <strain evidence="1">0120121106</strain>
        <tissue evidence="1">Whole body</tissue>
    </source>
</reference>
<evidence type="ECO:0000313" key="2">
    <source>
        <dbReference type="Proteomes" id="UP000076502"/>
    </source>
</evidence>
<proteinExistence type="predicted"/>
<accession>A0A154PFM8</accession>